<dbReference type="EMBL" id="AODG01000007">
    <property type="protein sequence ID" value="EUJ28745.1"/>
    <property type="molecule type" value="Genomic_DNA"/>
</dbReference>
<keyword evidence="5" id="KW-0238">DNA-binding</keyword>
<sequence length="260" mass="30689">MKKSMIETTIFILEDSISYQKKIYNTIKTFQENYHLIFDIEQVENPVNFSQKMENFSFSKTYIFFLDIDLKQYLTGIDIAKLLRSKFKNCYIVFITSFTDKMLDIINDQILPYGYIIKNEEDFDSLEDQILNTIKAIFQEISNQNHFEKIIQVSTKSQEFIIQIEDILYIESVPNNRNSVQIVKEGSVLIINKKLTHFKTLLQEYDNFLTNLKSYIINLSKITEVVRKDGSVKFINSDILYFNPKTIDKIKINISQMPIK</sequence>
<protein>
    <submittedName>
        <fullName evidence="5">LytTr DNA-binding domain protein</fullName>
    </submittedName>
</protein>
<keyword evidence="3" id="KW-0010">Activator</keyword>
<proteinExistence type="predicted"/>
<reference evidence="5 6" key="1">
    <citation type="submission" date="2012-12" db="EMBL/GenBank/DDBJ databases">
        <title>Novel taxa of Listeriaceae from agricultural environments in the United States.</title>
        <authorList>
            <person name="den Bakker H.C."/>
            <person name="Allred A."/>
            <person name="Warchocki S."/>
            <person name="Wright E.M."/>
            <person name="Burrell A."/>
            <person name="Nightingale K.K."/>
            <person name="Kephart D."/>
            <person name="Wiedmann M."/>
        </authorList>
    </citation>
    <scope>NUCLEOTIDE SEQUENCE [LARGE SCALE GENOMIC DNA]</scope>
    <source>
        <strain evidence="5 6">FSL F6-1183</strain>
    </source>
</reference>
<dbReference type="InterPro" id="IPR011006">
    <property type="entry name" value="CheY-like_superfamily"/>
</dbReference>
<dbReference type="GO" id="GO:0003677">
    <property type="term" value="F:DNA binding"/>
    <property type="evidence" value="ECO:0007669"/>
    <property type="project" value="UniProtKB-KW"/>
</dbReference>
<accession>A0A829R7B8</accession>
<name>A0A829R7B8_LISGR</name>
<dbReference type="PANTHER" id="PTHR37299:SF3">
    <property type="entry name" value="STAGE 0 SPORULATION PROTEIN A HOMOLOG"/>
    <property type="match status" value="1"/>
</dbReference>
<dbReference type="Gene3D" id="2.40.50.1020">
    <property type="entry name" value="LytTr DNA-binding domain"/>
    <property type="match status" value="1"/>
</dbReference>
<dbReference type="AlphaFoldDB" id="A0A829R7B8"/>
<comment type="caution">
    <text evidence="5">The sequence shown here is derived from an EMBL/GenBank/DDBJ whole genome shotgun (WGS) entry which is preliminary data.</text>
</comment>
<dbReference type="SUPFAM" id="SSF52172">
    <property type="entry name" value="CheY-like"/>
    <property type="match status" value="1"/>
</dbReference>
<organism evidence="5 6">
    <name type="scientific">Listeria grayi FSL F6-1183</name>
    <dbReference type="NCBI Taxonomy" id="1265827"/>
    <lineage>
        <taxon>Bacteria</taxon>
        <taxon>Bacillati</taxon>
        <taxon>Bacillota</taxon>
        <taxon>Bacilli</taxon>
        <taxon>Bacillales</taxon>
        <taxon>Listeriaceae</taxon>
        <taxon>Listeria</taxon>
    </lineage>
</organism>
<gene>
    <name evidence="5" type="ORF">LMUR_06652</name>
</gene>
<dbReference type="PANTHER" id="PTHR37299">
    <property type="entry name" value="TRANSCRIPTIONAL REGULATOR-RELATED"/>
    <property type="match status" value="1"/>
</dbReference>
<feature type="domain" description="HTH LytTR-type" evidence="4">
    <location>
        <begin position="157"/>
        <end position="255"/>
    </location>
</feature>
<dbReference type="InterPro" id="IPR046947">
    <property type="entry name" value="LytR-like"/>
</dbReference>
<keyword evidence="2" id="KW-0902">Two-component regulatory system</keyword>
<evidence type="ECO:0000313" key="5">
    <source>
        <dbReference type="EMBL" id="EUJ28745.1"/>
    </source>
</evidence>
<dbReference type="InterPro" id="IPR007492">
    <property type="entry name" value="LytTR_DNA-bd_dom"/>
</dbReference>
<dbReference type="RefSeq" id="WP_036105465.1">
    <property type="nucleotide sequence ID" value="NZ_AODG01000007.1"/>
</dbReference>
<dbReference type="GO" id="GO:0000156">
    <property type="term" value="F:phosphorelay response regulator activity"/>
    <property type="evidence" value="ECO:0007669"/>
    <property type="project" value="InterPro"/>
</dbReference>
<evidence type="ECO:0000313" key="6">
    <source>
        <dbReference type="Proteomes" id="UP000019251"/>
    </source>
</evidence>
<dbReference type="SMART" id="SM00850">
    <property type="entry name" value="LytTR"/>
    <property type="match status" value="1"/>
</dbReference>
<evidence type="ECO:0000256" key="1">
    <source>
        <dbReference type="ARBA" id="ARBA00022490"/>
    </source>
</evidence>
<dbReference type="Gene3D" id="3.40.50.2300">
    <property type="match status" value="1"/>
</dbReference>
<evidence type="ECO:0000259" key="4">
    <source>
        <dbReference type="SMART" id="SM00850"/>
    </source>
</evidence>
<evidence type="ECO:0000256" key="2">
    <source>
        <dbReference type="ARBA" id="ARBA00023012"/>
    </source>
</evidence>
<dbReference type="Proteomes" id="UP000019251">
    <property type="component" value="Unassembled WGS sequence"/>
</dbReference>
<dbReference type="Pfam" id="PF04397">
    <property type="entry name" value="LytTR"/>
    <property type="match status" value="1"/>
</dbReference>
<evidence type="ECO:0000256" key="3">
    <source>
        <dbReference type="ARBA" id="ARBA00023159"/>
    </source>
</evidence>
<keyword evidence="1" id="KW-0963">Cytoplasm</keyword>